<feature type="domain" description="HTH TFE/IIEalpha-type" evidence="5">
    <location>
        <begin position="14"/>
        <end position="105"/>
    </location>
</feature>
<comment type="similarity">
    <text evidence="1">Belongs to the TFIIE alpha subunit family.</text>
</comment>
<dbReference type="OrthoDB" id="361102at2759"/>
<dbReference type="Gene3D" id="3.30.40.10">
    <property type="entry name" value="Zinc/RING finger domain, C3HC4 (zinc finger)"/>
    <property type="match status" value="1"/>
</dbReference>
<reference evidence="6" key="1">
    <citation type="submission" date="2020-06" db="EMBL/GenBank/DDBJ databases">
        <title>Draft genome of Bugula neritina, a colonial animal packing powerful symbionts and potential medicines.</title>
        <authorList>
            <person name="Rayko M."/>
        </authorList>
    </citation>
    <scope>NUCLEOTIDE SEQUENCE [LARGE SCALE GENOMIC DNA]</scope>
    <source>
        <strain evidence="6">Kwan_BN1</strain>
    </source>
</reference>
<evidence type="ECO:0000313" key="6">
    <source>
        <dbReference type="EMBL" id="KAF6017789.1"/>
    </source>
</evidence>
<organism evidence="6 7">
    <name type="scientific">Bugula neritina</name>
    <name type="common">Brown bryozoan</name>
    <name type="synonym">Sertularia neritina</name>
    <dbReference type="NCBI Taxonomy" id="10212"/>
    <lineage>
        <taxon>Eukaryota</taxon>
        <taxon>Metazoa</taxon>
        <taxon>Spiralia</taxon>
        <taxon>Lophotrochozoa</taxon>
        <taxon>Bryozoa</taxon>
        <taxon>Gymnolaemata</taxon>
        <taxon>Cheilostomatida</taxon>
        <taxon>Flustrina</taxon>
        <taxon>Buguloidea</taxon>
        <taxon>Bugulidae</taxon>
        <taxon>Bugula</taxon>
    </lineage>
</organism>
<accession>A0A7J7IV53</accession>
<evidence type="ECO:0000256" key="4">
    <source>
        <dbReference type="SAM" id="MobiDB-lite"/>
    </source>
</evidence>
<keyword evidence="2" id="KW-0805">Transcription regulation</keyword>
<dbReference type="InterPro" id="IPR002853">
    <property type="entry name" value="TFIIE_asu"/>
</dbReference>
<dbReference type="AlphaFoldDB" id="A0A7J7IV53"/>
<dbReference type="PANTHER" id="PTHR13097">
    <property type="entry name" value="TRANSCRIPTION INITIATION FACTOR IIE, ALPHA SUBUNIT"/>
    <property type="match status" value="1"/>
</dbReference>
<dbReference type="PROSITE" id="PS51344">
    <property type="entry name" value="HTH_TFE_IIE"/>
    <property type="match status" value="1"/>
</dbReference>
<feature type="region of interest" description="Disordered" evidence="4">
    <location>
        <begin position="215"/>
        <end position="239"/>
    </location>
</feature>
<name>A0A7J7IV53_BUGNE</name>
<dbReference type="SMART" id="SM00531">
    <property type="entry name" value="TFIIE"/>
    <property type="match status" value="1"/>
</dbReference>
<evidence type="ECO:0000256" key="1">
    <source>
        <dbReference type="ARBA" id="ARBA00008947"/>
    </source>
</evidence>
<feature type="compositionally biased region" description="Low complexity" evidence="4">
    <location>
        <begin position="291"/>
        <end position="302"/>
    </location>
</feature>
<dbReference type="InterPro" id="IPR039997">
    <property type="entry name" value="TFE"/>
</dbReference>
<evidence type="ECO:0000259" key="5">
    <source>
        <dbReference type="PROSITE" id="PS51344"/>
    </source>
</evidence>
<evidence type="ECO:0000313" key="7">
    <source>
        <dbReference type="Proteomes" id="UP000593567"/>
    </source>
</evidence>
<keyword evidence="7" id="KW-1185">Reference proteome</keyword>
<dbReference type="InterPro" id="IPR021600">
    <property type="entry name" value="TFIIE_asu_C"/>
</dbReference>
<gene>
    <name evidence="6" type="ORF">EB796_023887</name>
</gene>
<dbReference type="InterPro" id="IPR013083">
    <property type="entry name" value="Znf_RING/FYVE/PHD"/>
</dbReference>
<sequence length="416" mass="46940">MDSTEIATEVPEPLKKLLKYVMRAFYTIEEMLIIDMLLKHKCMKEEDLSDFLKLDKKQMGISIKRLKNDQFIKTRMKMEYGDDEKKITKHNYYFIHYTGFVNVVKYKLDHIRRKLEMQERDSTSRASFKCLHCQKTYTDLEADHLFDMNTGTFKCMMCSSEMEEQQSSDTVQNARALVAKFNEQIEKLYDLLHLCDKFRLSHHILEPAPRDVAELAGSKKSSSTKTGEKSANSSGNRVWSGDLSRNMEFGVTAHSVDVKVGDKATTNQPAQPKREQPTWLTKSTIDGVDNSTSSSLQTSVPSKEAAPAALSTTDSNIMNTLLVHESKSAAPGPLAAAAYAAAAHSDKSDDSDMEELVTIGQDVQEMGDSDDEEIMVSVGDRKVAIHKAALLVEEMTDEQRDEYNRLASSLYSDMYE</sequence>
<comment type="caution">
    <text evidence="6">The sequence shown here is derived from an EMBL/GenBank/DDBJ whole genome shotgun (WGS) entry which is preliminary data.</text>
</comment>
<evidence type="ECO:0000256" key="2">
    <source>
        <dbReference type="ARBA" id="ARBA00023015"/>
    </source>
</evidence>
<dbReference type="InterPro" id="IPR017919">
    <property type="entry name" value="TFIIE/TFIIEa_HTH"/>
</dbReference>
<dbReference type="GO" id="GO:0006367">
    <property type="term" value="P:transcription initiation at RNA polymerase II promoter"/>
    <property type="evidence" value="ECO:0007669"/>
    <property type="project" value="InterPro"/>
</dbReference>
<dbReference type="InterPro" id="IPR024550">
    <property type="entry name" value="TFIIEa/SarR/Rpc3_HTH_dom"/>
</dbReference>
<feature type="region of interest" description="Disordered" evidence="4">
    <location>
        <begin position="260"/>
        <end position="308"/>
    </location>
</feature>
<dbReference type="Pfam" id="PF02002">
    <property type="entry name" value="TFIIE_alpha"/>
    <property type="match status" value="1"/>
</dbReference>
<protein>
    <submittedName>
        <fullName evidence="6">GTF2E1</fullName>
    </submittedName>
</protein>
<dbReference type="Proteomes" id="UP000593567">
    <property type="component" value="Unassembled WGS sequence"/>
</dbReference>
<dbReference type="EMBL" id="VXIV02003360">
    <property type="protein sequence ID" value="KAF6017789.1"/>
    <property type="molecule type" value="Genomic_DNA"/>
</dbReference>
<dbReference type="SUPFAM" id="SSF57783">
    <property type="entry name" value="Zinc beta-ribbon"/>
    <property type="match status" value="1"/>
</dbReference>
<keyword evidence="3" id="KW-0804">Transcription</keyword>
<dbReference type="PANTHER" id="PTHR13097:SF7">
    <property type="entry name" value="GENERAL TRANSCRIPTION FACTOR IIE SUBUNIT 1"/>
    <property type="match status" value="1"/>
</dbReference>
<dbReference type="GO" id="GO:0005673">
    <property type="term" value="C:transcription factor TFIIE complex"/>
    <property type="evidence" value="ECO:0007669"/>
    <property type="project" value="TreeGrafter"/>
</dbReference>
<evidence type="ECO:0000256" key="3">
    <source>
        <dbReference type="ARBA" id="ARBA00023163"/>
    </source>
</evidence>
<dbReference type="Pfam" id="PF11521">
    <property type="entry name" value="TFIIE-A_C"/>
    <property type="match status" value="1"/>
</dbReference>
<proteinExistence type="inferred from homology"/>